<gene>
    <name evidence="8" type="ORF">SAMN04488127_2659</name>
</gene>
<feature type="transmembrane region" description="Helical" evidence="6">
    <location>
        <begin position="262"/>
        <end position="282"/>
    </location>
</feature>
<keyword evidence="3 6" id="KW-0812">Transmembrane</keyword>
<dbReference type="PANTHER" id="PTHR43839:SF3">
    <property type="entry name" value="OLIGOPEPTIDE ABC TRANSPORTER, PERMEASE PROTEIN"/>
    <property type="match status" value="1"/>
</dbReference>
<dbReference type="STRING" id="426757.SAMN04488127_2659"/>
<proteinExistence type="predicted"/>
<evidence type="ECO:0000256" key="1">
    <source>
        <dbReference type="ARBA" id="ARBA00004141"/>
    </source>
</evidence>
<dbReference type="PANTHER" id="PTHR43839">
    <property type="entry name" value="OPPC IN A BINDING PROTEIN-DEPENDENT TRANSPORT SYSTEM"/>
    <property type="match status" value="1"/>
</dbReference>
<dbReference type="GO" id="GO:0016020">
    <property type="term" value="C:membrane"/>
    <property type="evidence" value="ECO:0007669"/>
    <property type="project" value="UniProtKB-SubCell"/>
</dbReference>
<feature type="transmembrane region" description="Helical" evidence="6">
    <location>
        <begin position="79"/>
        <end position="103"/>
    </location>
</feature>
<feature type="transmembrane region" description="Helical" evidence="6">
    <location>
        <begin position="143"/>
        <end position="162"/>
    </location>
</feature>
<dbReference type="Gene3D" id="1.10.3720.10">
    <property type="entry name" value="MetI-like"/>
    <property type="match status" value="1"/>
</dbReference>
<accession>A0A1H7BJN0</accession>
<evidence type="ECO:0000256" key="5">
    <source>
        <dbReference type="ARBA" id="ARBA00023136"/>
    </source>
</evidence>
<feature type="transmembrane region" description="Helical" evidence="6">
    <location>
        <begin position="115"/>
        <end position="137"/>
    </location>
</feature>
<sequence length="297" mass="33683">MNRTLWIGSVMIGTVLIMILFGPYLPLVDGSMDRTLVLRDSDGTLLAPPIPPSDDFLIGTDRKGVDLWSKVIIGARETFYILVVIVAVRIVAALLISIGAFYLKSLRFLMNLWNSFFSFMPTIFIICILLAIPGVMFSDHRSFWVLVIISAVEVGRLAMVFYENLQQQRKQTYMEAAITNGGSRWTLFKNYYWPSLVRELAITTPMEAGRAMILLVQLGVIGIYVNQQFFSQMDRSYRAVETSDSWPVLLSNLQQDIYSAQWIPIAALVAMTFSIIGFYLLAEGLKKLQARKVRREI</sequence>
<dbReference type="InterPro" id="IPR035906">
    <property type="entry name" value="MetI-like_sf"/>
</dbReference>
<name>A0A1H7BJN0_9BACL</name>
<dbReference type="EMBL" id="FNZF01000006">
    <property type="protein sequence ID" value="SEJ74440.1"/>
    <property type="molecule type" value="Genomic_DNA"/>
</dbReference>
<dbReference type="AlphaFoldDB" id="A0A1H7BJN0"/>
<dbReference type="GO" id="GO:0055085">
    <property type="term" value="P:transmembrane transport"/>
    <property type="evidence" value="ECO:0007669"/>
    <property type="project" value="InterPro"/>
</dbReference>
<dbReference type="InterPro" id="IPR000515">
    <property type="entry name" value="MetI-like"/>
</dbReference>
<dbReference type="OrthoDB" id="2376472at2"/>
<dbReference type="SUPFAM" id="SSF161098">
    <property type="entry name" value="MetI-like"/>
    <property type="match status" value="1"/>
</dbReference>
<evidence type="ECO:0000256" key="2">
    <source>
        <dbReference type="ARBA" id="ARBA00022448"/>
    </source>
</evidence>
<evidence type="ECO:0000256" key="4">
    <source>
        <dbReference type="ARBA" id="ARBA00022989"/>
    </source>
</evidence>
<keyword evidence="2" id="KW-0813">Transport</keyword>
<evidence type="ECO:0000256" key="3">
    <source>
        <dbReference type="ARBA" id="ARBA00022692"/>
    </source>
</evidence>
<reference evidence="9" key="1">
    <citation type="submission" date="2016-10" db="EMBL/GenBank/DDBJ databases">
        <authorList>
            <person name="Varghese N."/>
            <person name="Submissions S."/>
        </authorList>
    </citation>
    <scope>NUCLEOTIDE SEQUENCE [LARGE SCALE GENOMIC DNA]</scope>
    <source>
        <strain evidence="9">CGMCC 1.6763</strain>
    </source>
</reference>
<dbReference type="Pfam" id="PF00528">
    <property type="entry name" value="BPD_transp_1"/>
    <property type="match status" value="1"/>
</dbReference>
<evidence type="ECO:0000313" key="9">
    <source>
        <dbReference type="Proteomes" id="UP000199200"/>
    </source>
</evidence>
<feature type="domain" description="ABC transmembrane type-1" evidence="7">
    <location>
        <begin position="97"/>
        <end position="295"/>
    </location>
</feature>
<keyword evidence="9" id="KW-1185">Reference proteome</keyword>
<feature type="transmembrane region" description="Helical" evidence="6">
    <location>
        <begin position="208"/>
        <end position="225"/>
    </location>
</feature>
<dbReference type="Proteomes" id="UP000199200">
    <property type="component" value="Unassembled WGS sequence"/>
</dbReference>
<feature type="transmembrane region" description="Helical" evidence="6">
    <location>
        <begin position="5"/>
        <end position="25"/>
    </location>
</feature>
<evidence type="ECO:0000313" key="8">
    <source>
        <dbReference type="EMBL" id="SEJ74440.1"/>
    </source>
</evidence>
<evidence type="ECO:0000259" key="7">
    <source>
        <dbReference type="Pfam" id="PF00528"/>
    </source>
</evidence>
<keyword evidence="4 6" id="KW-1133">Transmembrane helix</keyword>
<keyword evidence="5 6" id="KW-0472">Membrane</keyword>
<protein>
    <submittedName>
        <fullName evidence="8">Peptide/nickel transport system permease protein</fullName>
    </submittedName>
</protein>
<evidence type="ECO:0000256" key="6">
    <source>
        <dbReference type="SAM" id="Phobius"/>
    </source>
</evidence>
<dbReference type="RefSeq" id="WP_092055180.1">
    <property type="nucleotide sequence ID" value="NZ_FNZF01000006.1"/>
</dbReference>
<comment type="subcellular location">
    <subcellularLocation>
        <location evidence="1">Membrane</location>
        <topology evidence="1">Multi-pass membrane protein</topology>
    </subcellularLocation>
</comment>
<organism evidence="8 9">
    <name type="scientific">Bhargavaea ginsengi</name>
    <dbReference type="NCBI Taxonomy" id="426757"/>
    <lineage>
        <taxon>Bacteria</taxon>
        <taxon>Bacillati</taxon>
        <taxon>Bacillota</taxon>
        <taxon>Bacilli</taxon>
        <taxon>Bacillales</taxon>
        <taxon>Caryophanaceae</taxon>
        <taxon>Bhargavaea</taxon>
    </lineage>
</organism>